<comment type="similarity">
    <text evidence="2">Belongs to the COG1 family.</text>
</comment>
<dbReference type="GO" id="GO:0015031">
    <property type="term" value="P:protein transport"/>
    <property type="evidence" value="ECO:0007669"/>
    <property type="project" value="UniProtKB-KW"/>
</dbReference>
<sequence>MVSAVSLPVHRRRSLDDVVWTRGSVDGARAAEQALRAHAHDKVAELRALVGDRFRDLLRTTDAIALMRDEVAGAADMLQALRVQFRQAAKIQARIDDDARDAVRRRQEQADADRQAKIDRVAVVMTPERVWAALDAHDLRGAVSAHSNGVAALERLGAAAARGRFWVEQRDVISDMPRQIREACAARLAACLGVQADDDAMRALEAMGDDAVADLLAIRADCIRRAPLRSAAALRLTLVELHDLGRCRDLTDWVAEAALSITPDVDGFAAARDTILADLYQDAPWDSAVESALGSNVDLFDRIWSAPLRTAMMQSARGLFAECAAEFGERLSGALCVPTPLRSHHRRNSAFWREADRGLASSPPPETADDDLVVWFQKSYERADLARFIDEDVLTASRSACQGALHSVADAFQSRLSSDPVHIARLACRLWREAAIVRNLLDDGQFADLDRRFVGVAVGAYHAWAVSTSGPLVAAAVDGIGAAADGPLWSVVNDVRVPCHASPYVIAFLYQFACAVHAIESDEFDVVAMAHVCSAVTGVVCDALDSVDPPPTEAARIQFLFDVSFLFAVVTVPGHVAEQLRIDGTSASRAAAVVRRARSAIDPIGMAALDRPLRDTVQVHVARCSVLFGPITRLLRPGTDISRAQAATKSLQRVANVVSLPGAATAPLPTLPVNLYPSRDLSRDEFLDDADAEQLFDEAAASAVPAPSSPTHVPQQSMPSKVAEAASTTTRWLTQVSSGATSGFSSLYKHYSRRRLRALRPDSVPGAARPCRRQRRRCRRFASLVSPAASGFEDDTRILPAVLDVLLAVLAGAPIRTTDARFGHALPDVVAALGLNAVPAPADPTLLDVEMPSDAAAQDLRRRLPSLLTNALADRNGRRAGRIRLLERVLSFALVAHSRLHSLMADAFPVLRGTIFAENVLTDLEEHAVPAFTGREAAPESGGVVGELVDDEHVTWAQTLDGSVESWQTLLHHFYLRPSVPIPGPGSYSPDIVVNLPDNGVVVGIAVSADESRKVDTEAVQRAVRKFNPMGNAVANGLGLVPIFVMASLDGAAPDLDPYPGRVLSIHAADDLGLHPDATGAIMAPADMTSMLFSEQTKAQVMACVQKSRRTLA</sequence>
<evidence type="ECO:0000256" key="8">
    <source>
        <dbReference type="SAM" id="MobiDB-lite"/>
    </source>
</evidence>
<dbReference type="EMBL" id="OVEO01000014">
    <property type="protein sequence ID" value="SPR00607.1"/>
    <property type="molecule type" value="Genomic_DNA"/>
</dbReference>
<keyword evidence="5" id="KW-0653">Protein transport</keyword>
<keyword evidence="9" id="KW-0496">Mitochondrion</keyword>
<dbReference type="GO" id="GO:0017119">
    <property type="term" value="C:Golgi transport complex"/>
    <property type="evidence" value="ECO:0007669"/>
    <property type="project" value="InterPro"/>
</dbReference>
<protein>
    <recommendedName>
        <fullName evidence="3">Conserved oligomeric Golgi complex subunit 1</fullName>
    </recommendedName>
</protein>
<evidence type="ECO:0000313" key="9">
    <source>
        <dbReference type="EMBL" id="SPR00607.1"/>
    </source>
</evidence>
<accession>A0A3P3YK76</accession>
<evidence type="ECO:0000256" key="5">
    <source>
        <dbReference type="ARBA" id="ARBA00022927"/>
    </source>
</evidence>
<evidence type="ECO:0000256" key="6">
    <source>
        <dbReference type="ARBA" id="ARBA00023034"/>
    </source>
</evidence>
<dbReference type="PANTHER" id="PTHR31658:SF0">
    <property type="entry name" value="CONSERVED OLIGOMERIC GOLGI COMPLEX SUBUNIT 1"/>
    <property type="match status" value="1"/>
</dbReference>
<keyword evidence="4" id="KW-0813">Transport</keyword>
<dbReference type="GO" id="GO:0000139">
    <property type="term" value="C:Golgi membrane"/>
    <property type="evidence" value="ECO:0007669"/>
    <property type="project" value="UniProtKB-SubCell"/>
</dbReference>
<dbReference type="Proteomes" id="UP000290189">
    <property type="component" value="Unassembled WGS sequence"/>
</dbReference>
<comment type="subcellular location">
    <subcellularLocation>
        <location evidence="1">Golgi apparatus membrane</location>
        <topology evidence="1">Peripheral membrane protein</topology>
    </subcellularLocation>
</comment>
<evidence type="ECO:0000256" key="4">
    <source>
        <dbReference type="ARBA" id="ARBA00022448"/>
    </source>
</evidence>
<gene>
    <name evidence="9" type="ORF">PLBR_LOCUS7822</name>
</gene>
<keyword evidence="7" id="KW-0472">Membrane</keyword>
<dbReference type="InterPro" id="IPR033370">
    <property type="entry name" value="COG1"/>
</dbReference>
<reference evidence="9 10" key="1">
    <citation type="submission" date="2018-03" db="EMBL/GenBank/DDBJ databases">
        <authorList>
            <person name="Fogelqvist J."/>
        </authorList>
    </citation>
    <scope>NUCLEOTIDE SEQUENCE [LARGE SCALE GENOMIC DNA]</scope>
</reference>
<feature type="region of interest" description="Disordered" evidence="8">
    <location>
        <begin position="701"/>
        <end position="724"/>
    </location>
</feature>
<dbReference type="Pfam" id="PF08700">
    <property type="entry name" value="VPS51_Exo84_N"/>
    <property type="match status" value="1"/>
</dbReference>
<proteinExistence type="inferred from homology"/>
<dbReference type="GO" id="GO:0006891">
    <property type="term" value="P:intra-Golgi vesicle-mediated transport"/>
    <property type="evidence" value="ECO:0007669"/>
    <property type="project" value="InterPro"/>
</dbReference>
<dbReference type="PANTHER" id="PTHR31658">
    <property type="entry name" value="CONSERVED OLIGOMERIC GOLGI COMPLEX SUBUNIT 1"/>
    <property type="match status" value="1"/>
</dbReference>
<evidence type="ECO:0000256" key="1">
    <source>
        <dbReference type="ARBA" id="ARBA00004395"/>
    </source>
</evidence>
<evidence type="ECO:0000256" key="3">
    <source>
        <dbReference type="ARBA" id="ARBA00020978"/>
    </source>
</evidence>
<feature type="compositionally biased region" description="Low complexity" evidence="8">
    <location>
        <begin position="701"/>
        <end position="710"/>
    </location>
</feature>
<name>A0A3P3YK76_PLABS</name>
<geneLocation type="mitochondrion" evidence="9"/>
<keyword evidence="6" id="KW-0333">Golgi apparatus</keyword>
<evidence type="ECO:0000256" key="7">
    <source>
        <dbReference type="ARBA" id="ARBA00023136"/>
    </source>
</evidence>
<evidence type="ECO:0000256" key="2">
    <source>
        <dbReference type="ARBA" id="ARBA00006653"/>
    </source>
</evidence>
<evidence type="ECO:0000313" key="10">
    <source>
        <dbReference type="Proteomes" id="UP000290189"/>
    </source>
</evidence>
<dbReference type="AlphaFoldDB" id="A0A3P3YK76"/>
<organism evidence="9 10">
    <name type="scientific">Plasmodiophora brassicae</name>
    <name type="common">Clubroot disease agent</name>
    <dbReference type="NCBI Taxonomy" id="37360"/>
    <lineage>
        <taxon>Eukaryota</taxon>
        <taxon>Sar</taxon>
        <taxon>Rhizaria</taxon>
        <taxon>Endomyxa</taxon>
        <taxon>Phytomyxea</taxon>
        <taxon>Plasmodiophorida</taxon>
        <taxon>Plasmodiophoridae</taxon>
        <taxon>Plasmodiophora</taxon>
    </lineage>
</organism>